<name>A0A6M3L7S7_9ZZZZ</name>
<evidence type="ECO:0000313" key="2">
    <source>
        <dbReference type="EMBL" id="QJA72113.1"/>
    </source>
</evidence>
<dbReference type="InterPro" id="IPR028985">
    <property type="entry name" value="Bacillus_phage_prot-like"/>
</dbReference>
<dbReference type="Pfam" id="PF18066">
    <property type="entry name" value="Phage_ABA_S"/>
    <property type="match status" value="1"/>
</dbReference>
<dbReference type="EMBL" id="MT142850">
    <property type="protein sequence ID" value="QJA89511.1"/>
    <property type="molecule type" value="Genomic_DNA"/>
</dbReference>
<sequence>MLKLENYDERVAIEIMGWEKPPTGRYWALPGKKWSDAYTGYMQKDAVLGVIWQPSERIEQAIMVVEKMRQDGFSFSACNDNFPEDKKEWYVEFSNDTIQRGVYAGTISLAICQAAVLTKGEQRGVYAGTISLAICQMAY</sequence>
<feature type="domain" description="Phage ABA sandwich" evidence="1">
    <location>
        <begin position="11"/>
        <end position="116"/>
    </location>
</feature>
<evidence type="ECO:0000313" key="3">
    <source>
        <dbReference type="EMBL" id="QJA89511.1"/>
    </source>
</evidence>
<organism evidence="3">
    <name type="scientific">viral metagenome</name>
    <dbReference type="NCBI Taxonomy" id="1070528"/>
    <lineage>
        <taxon>unclassified sequences</taxon>
        <taxon>metagenomes</taxon>
        <taxon>organismal metagenomes</taxon>
    </lineage>
</organism>
<dbReference type="Gene3D" id="3.30.2120.10">
    <property type="entry name" value="Bacillus phage protein-like"/>
    <property type="match status" value="1"/>
</dbReference>
<dbReference type="AlphaFoldDB" id="A0A6M3L7S7"/>
<proteinExistence type="predicted"/>
<reference evidence="3" key="1">
    <citation type="submission" date="2020-03" db="EMBL/GenBank/DDBJ databases">
        <title>The deep terrestrial virosphere.</title>
        <authorList>
            <person name="Holmfeldt K."/>
            <person name="Nilsson E."/>
            <person name="Simone D."/>
            <person name="Lopez-Fernandez M."/>
            <person name="Wu X."/>
            <person name="de Brujin I."/>
            <person name="Lundin D."/>
            <person name="Andersson A."/>
            <person name="Bertilsson S."/>
            <person name="Dopson M."/>
        </authorList>
    </citation>
    <scope>NUCLEOTIDE SEQUENCE</scope>
    <source>
        <strain evidence="2">MM415A02916</strain>
        <strain evidence="3">MM415B02540</strain>
    </source>
</reference>
<protein>
    <recommendedName>
        <fullName evidence="1">Phage ABA sandwich domain-containing protein</fullName>
    </recommendedName>
</protein>
<dbReference type="EMBL" id="MT141925">
    <property type="protein sequence ID" value="QJA72113.1"/>
    <property type="molecule type" value="Genomic_DNA"/>
</dbReference>
<gene>
    <name evidence="2" type="ORF">MM415A02916_0009</name>
    <name evidence="3" type="ORF">MM415B02540_0010</name>
</gene>
<evidence type="ECO:0000259" key="1">
    <source>
        <dbReference type="Pfam" id="PF18066"/>
    </source>
</evidence>
<dbReference type="InterPro" id="IPR041270">
    <property type="entry name" value="Phage_ABA_S"/>
</dbReference>
<accession>A0A6M3L7S7</accession>